<accession>A0A418WI44</accession>
<dbReference type="AlphaFoldDB" id="A0A418WI44"/>
<comment type="function">
    <text evidence="8">Acts as a chaperone.</text>
</comment>
<dbReference type="GO" id="GO:0051082">
    <property type="term" value="F:unfolded protein binding"/>
    <property type="evidence" value="ECO:0007669"/>
    <property type="project" value="InterPro"/>
</dbReference>
<keyword evidence="10" id="KW-0175">Coiled coil</keyword>
<dbReference type="Gene3D" id="2.60.34.10">
    <property type="entry name" value="Substrate Binding Domain Of DNAk, Chain A, domain 1"/>
    <property type="match status" value="1"/>
</dbReference>
<dbReference type="RefSeq" id="WP_119781873.1">
    <property type="nucleotide sequence ID" value="NZ_QYUK01000011.1"/>
</dbReference>
<protein>
    <recommendedName>
        <fullName evidence="2 8">Chaperone protein DnaK</fullName>
    </recommendedName>
    <alternativeName>
        <fullName evidence="8">HSP70</fullName>
    </alternativeName>
    <alternativeName>
        <fullName evidence="8">Heat shock 70 kDa protein</fullName>
    </alternativeName>
    <alternativeName>
        <fullName evidence="8">Heat shock protein 70</fullName>
    </alternativeName>
</protein>
<feature type="modified residue" description="Phosphothreonine; by autocatalysis" evidence="8">
    <location>
        <position position="198"/>
    </location>
</feature>
<dbReference type="PANTHER" id="PTHR19375">
    <property type="entry name" value="HEAT SHOCK PROTEIN 70KDA"/>
    <property type="match status" value="1"/>
</dbReference>
<keyword evidence="5 8" id="KW-0067">ATP-binding</keyword>
<dbReference type="SUPFAM" id="SSF53067">
    <property type="entry name" value="Actin-like ATPase domain"/>
    <property type="match status" value="2"/>
</dbReference>
<evidence type="ECO:0000256" key="9">
    <source>
        <dbReference type="RuleBase" id="RU003322"/>
    </source>
</evidence>
<comment type="caution">
    <text evidence="12">The sequence shown here is derived from an EMBL/GenBank/DDBJ whole genome shotgun (WGS) entry which is preliminary data.</text>
</comment>
<dbReference type="CDD" id="cd11733">
    <property type="entry name" value="ASKHA_NBD_HSP70_HSPA9"/>
    <property type="match status" value="1"/>
</dbReference>
<evidence type="ECO:0000256" key="3">
    <source>
        <dbReference type="ARBA" id="ARBA00022553"/>
    </source>
</evidence>
<comment type="induction">
    <text evidence="8">By stress conditions e.g. heat shock.</text>
</comment>
<dbReference type="InterPro" id="IPR018181">
    <property type="entry name" value="Heat_shock_70_CS"/>
</dbReference>
<evidence type="ECO:0000313" key="12">
    <source>
        <dbReference type="EMBL" id="RJF89717.1"/>
    </source>
</evidence>
<keyword evidence="6 8" id="KW-0346">Stress response</keyword>
<evidence type="ECO:0000256" key="1">
    <source>
        <dbReference type="ARBA" id="ARBA00007381"/>
    </source>
</evidence>
<dbReference type="NCBIfam" id="NF003520">
    <property type="entry name" value="PRK05183.1"/>
    <property type="match status" value="1"/>
</dbReference>
<keyword evidence="7 8" id="KW-0143">Chaperone</keyword>
<dbReference type="PROSITE" id="PS00297">
    <property type="entry name" value="HSP70_1"/>
    <property type="match status" value="1"/>
</dbReference>
<name>A0A418WI44_9PROT</name>
<dbReference type="PROSITE" id="PS01036">
    <property type="entry name" value="HSP70_3"/>
    <property type="match status" value="1"/>
</dbReference>
<dbReference type="PRINTS" id="PR00301">
    <property type="entry name" value="HEATSHOCK70"/>
</dbReference>
<feature type="coiled-coil region" evidence="10">
    <location>
        <begin position="248"/>
        <end position="275"/>
    </location>
</feature>
<dbReference type="EMBL" id="QYUK01000011">
    <property type="protein sequence ID" value="RJF89717.1"/>
    <property type="molecule type" value="Genomic_DNA"/>
</dbReference>
<feature type="compositionally biased region" description="Acidic residues" evidence="11">
    <location>
        <begin position="627"/>
        <end position="637"/>
    </location>
</feature>
<dbReference type="InterPro" id="IPR043129">
    <property type="entry name" value="ATPase_NBD"/>
</dbReference>
<keyword evidence="13" id="KW-1185">Reference proteome</keyword>
<evidence type="ECO:0000256" key="2">
    <source>
        <dbReference type="ARBA" id="ARBA00014415"/>
    </source>
</evidence>
<dbReference type="OrthoDB" id="9766019at2"/>
<dbReference type="InterPro" id="IPR029047">
    <property type="entry name" value="HSP70_peptide-bd_sf"/>
</dbReference>
<comment type="similarity">
    <text evidence="1 8 9">Belongs to the heat shock protein 70 family.</text>
</comment>
<evidence type="ECO:0000256" key="7">
    <source>
        <dbReference type="ARBA" id="ARBA00023186"/>
    </source>
</evidence>
<dbReference type="SUPFAM" id="SSF100920">
    <property type="entry name" value="Heat shock protein 70kD (HSP70), peptide-binding domain"/>
    <property type="match status" value="1"/>
</dbReference>
<dbReference type="NCBIfam" id="NF001413">
    <property type="entry name" value="PRK00290.1"/>
    <property type="match status" value="1"/>
</dbReference>
<evidence type="ECO:0000256" key="8">
    <source>
        <dbReference type="HAMAP-Rule" id="MF_00332"/>
    </source>
</evidence>
<evidence type="ECO:0000256" key="10">
    <source>
        <dbReference type="SAM" id="Coils"/>
    </source>
</evidence>
<dbReference type="Gene3D" id="3.90.640.10">
    <property type="entry name" value="Actin, Chain A, domain 4"/>
    <property type="match status" value="1"/>
</dbReference>
<dbReference type="Gene3D" id="1.20.1270.10">
    <property type="match status" value="1"/>
</dbReference>
<keyword evidence="3 8" id="KW-0597">Phosphoprotein</keyword>
<evidence type="ECO:0000256" key="5">
    <source>
        <dbReference type="ARBA" id="ARBA00022840"/>
    </source>
</evidence>
<feature type="compositionally biased region" description="Gly residues" evidence="11">
    <location>
        <begin position="609"/>
        <end position="618"/>
    </location>
</feature>
<evidence type="ECO:0000256" key="6">
    <source>
        <dbReference type="ARBA" id="ARBA00023016"/>
    </source>
</evidence>
<feature type="region of interest" description="Disordered" evidence="11">
    <location>
        <begin position="604"/>
        <end position="645"/>
    </location>
</feature>
<dbReference type="Proteomes" id="UP000284605">
    <property type="component" value="Unassembled WGS sequence"/>
</dbReference>
<evidence type="ECO:0000313" key="13">
    <source>
        <dbReference type="Proteomes" id="UP000284605"/>
    </source>
</evidence>
<organism evidence="12 13">
    <name type="scientific">Oleomonas cavernae</name>
    <dbReference type="NCBI Taxonomy" id="2320859"/>
    <lineage>
        <taxon>Bacteria</taxon>
        <taxon>Pseudomonadati</taxon>
        <taxon>Pseudomonadota</taxon>
        <taxon>Alphaproteobacteria</taxon>
        <taxon>Acetobacterales</taxon>
        <taxon>Acetobacteraceae</taxon>
        <taxon>Oleomonas</taxon>
    </lineage>
</organism>
<dbReference type="FunFam" id="2.60.34.10:FF:000014">
    <property type="entry name" value="Chaperone protein DnaK HSP70"/>
    <property type="match status" value="1"/>
</dbReference>
<dbReference type="GO" id="GO:0140662">
    <property type="term" value="F:ATP-dependent protein folding chaperone"/>
    <property type="evidence" value="ECO:0007669"/>
    <property type="project" value="InterPro"/>
</dbReference>
<proteinExistence type="evidence at transcript level"/>
<keyword evidence="4 8" id="KW-0547">Nucleotide-binding</keyword>
<gene>
    <name evidence="8 12" type="primary">dnaK</name>
    <name evidence="12" type="ORF">D3874_24380</name>
</gene>
<dbReference type="NCBIfam" id="TIGR02350">
    <property type="entry name" value="prok_dnaK"/>
    <property type="match status" value="1"/>
</dbReference>
<dbReference type="SUPFAM" id="SSF100934">
    <property type="entry name" value="Heat shock protein 70kD (HSP70), C-terminal subdomain"/>
    <property type="match status" value="1"/>
</dbReference>
<dbReference type="HAMAP" id="MF_00332">
    <property type="entry name" value="DnaK"/>
    <property type="match status" value="1"/>
</dbReference>
<dbReference type="InterPro" id="IPR012725">
    <property type="entry name" value="Chaperone_DnaK"/>
</dbReference>
<evidence type="ECO:0000256" key="4">
    <source>
        <dbReference type="ARBA" id="ARBA00022741"/>
    </source>
</evidence>
<dbReference type="Gene3D" id="3.30.420.40">
    <property type="match status" value="2"/>
</dbReference>
<dbReference type="Pfam" id="PF00012">
    <property type="entry name" value="HSP70"/>
    <property type="match status" value="1"/>
</dbReference>
<evidence type="ECO:0000256" key="11">
    <source>
        <dbReference type="SAM" id="MobiDB-lite"/>
    </source>
</evidence>
<dbReference type="InterPro" id="IPR013126">
    <property type="entry name" value="Hsp_70_fam"/>
</dbReference>
<dbReference type="GO" id="GO:0005524">
    <property type="term" value="F:ATP binding"/>
    <property type="evidence" value="ECO:0007669"/>
    <property type="project" value="UniProtKB-UniRule"/>
</dbReference>
<dbReference type="FunFam" id="1.20.1270.10:FF:000001">
    <property type="entry name" value="Molecular chaperone DnaK"/>
    <property type="match status" value="1"/>
</dbReference>
<dbReference type="FunFam" id="3.90.640.10:FF:000003">
    <property type="entry name" value="Molecular chaperone DnaK"/>
    <property type="match status" value="1"/>
</dbReference>
<sequence>MGKVIGIDLGTTNSCIAIMEGAKPKVIENAEGARTTPSMVAFTPDGERLVGQAAKRQGVTNPEGTLFAIKRLIGRSFADPMTQKDKGMVPYSIVKADNGDAWVDIRGAKYSPSQVSAFILQKMKETAESFLGETVTQAVITVPAYFNDAQRQATKDAGRIAGLEVLRIINEPTAAALAYGLDKQDGKTIAVYDLGGGTFDVSVLEIGDGVFEVKSTNGDTFLGGEDFDMRLVDYLADEFKREQGGIDLRKDKLALQRLKEAAEKAKIELSSAVQTEINLPFITADATGPKHLTLRLTRAKFEALVDDLVQRTVEPCRKALSDAGLSAGQIDEVVLVGGMTRMPKIQEIVKSFFGKEPHKGVNPDEVVAMGAAIQAGVLQGDVRDVLLLDVTPLSLGIETLGGVFTRLIERNTTIPTKKSQTFSTADDNQNAVTIRVFQGEREMAADNKMLGQFDLMGIPPAPRGIPQIEVTFDIDANGIVQVSAKDKGTGKEQQIRIQASGGLSDADIEKMVKDAEANAAEDKKRKELVEARNHAEALIHSTERNIAEHGDKVGTAEKSAVETAIADLRGVVANDDAEAIKAKTEALAQAAMKVGEAIYKAEAEKAQAAGGGDAGPSAGGPANDGPDVVDADFEEVDENKKKSAN</sequence>
<dbReference type="PROSITE" id="PS00329">
    <property type="entry name" value="HSP70_2"/>
    <property type="match status" value="1"/>
</dbReference>
<dbReference type="FunFam" id="3.30.420.40:FF:000004">
    <property type="entry name" value="Molecular chaperone DnaK"/>
    <property type="match status" value="1"/>
</dbReference>
<dbReference type="InterPro" id="IPR029048">
    <property type="entry name" value="HSP70_C_sf"/>
</dbReference>
<reference evidence="12 13" key="1">
    <citation type="submission" date="2018-09" db="EMBL/GenBank/DDBJ databases">
        <authorList>
            <person name="Zhu H."/>
        </authorList>
    </citation>
    <scope>NUCLEOTIDE SEQUENCE [LARGE SCALE GENOMIC DNA]</scope>
    <source>
        <strain evidence="12 13">K1W22B-8</strain>
    </source>
</reference>